<evidence type="ECO:0000259" key="1">
    <source>
        <dbReference type="PROSITE" id="PS51186"/>
    </source>
</evidence>
<name>A0ABU4KHB3_9ACTN</name>
<keyword evidence="2" id="KW-0808">Transferase</keyword>
<gene>
    <name evidence="2" type="ORF">R2363_31400</name>
</gene>
<evidence type="ECO:0000313" key="3">
    <source>
        <dbReference type="Proteomes" id="UP001278571"/>
    </source>
</evidence>
<evidence type="ECO:0000313" key="2">
    <source>
        <dbReference type="EMBL" id="MDX2296665.1"/>
    </source>
</evidence>
<proteinExistence type="predicted"/>
<keyword evidence="3" id="KW-1185">Reference proteome</keyword>
<dbReference type="RefSeq" id="WP_319012830.1">
    <property type="nucleotide sequence ID" value="NZ_JAWJZF010000503.1"/>
</dbReference>
<dbReference type="Pfam" id="PF12746">
    <property type="entry name" value="GNAT_acetyltran"/>
    <property type="match status" value="1"/>
</dbReference>
<dbReference type="GO" id="GO:0016746">
    <property type="term" value="F:acyltransferase activity"/>
    <property type="evidence" value="ECO:0007669"/>
    <property type="project" value="UniProtKB-KW"/>
</dbReference>
<sequence>MSTDTTLLTRARALWGRLARVPAAFPPAGGVEVVVSPTSELCPAGWVGAVALGDAALVTVPDAHTATVVRDALAHLSVEALVDGVSVRAVLPVAATLGPAALAYVSPGRFRPADAGAPAVERLSAGHAELGRLEESAGDEDAVEAALDEITSPAFVVRRQGRVVAAAGYRAWPSRTAHLSVLTAPAERGRGLARVAGSAAVAHALAAGLLPQWRARPPASRRVAASLGFAELGSQLSMELTADGGRPAYRRHP</sequence>
<dbReference type="SUPFAM" id="SSF55729">
    <property type="entry name" value="Acyl-CoA N-acyltransferases (Nat)"/>
    <property type="match status" value="1"/>
</dbReference>
<keyword evidence="2" id="KW-0012">Acyltransferase</keyword>
<feature type="domain" description="N-acetyltransferase" evidence="1">
    <location>
        <begin position="108"/>
        <end position="243"/>
    </location>
</feature>
<dbReference type="InterPro" id="IPR000182">
    <property type="entry name" value="GNAT_dom"/>
</dbReference>
<dbReference type="PROSITE" id="PS51186">
    <property type="entry name" value="GNAT"/>
    <property type="match status" value="1"/>
</dbReference>
<protein>
    <submittedName>
        <fullName evidence="2">GNAT family N-acetyltransferase</fullName>
        <ecNumber evidence="2">2.3.1.-</ecNumber>
    </submittedName>
</protein>
<dbReference type="InterPro" id="IPR016181">
    <property type="entry name" value="Acyl_CoA_acyltransferase"/>
</dbReference>
<dbReference type="Proteomes" id="UP001278571">
    <property type="component" value="Unassembled WGS sequence"/>
</dbReference>
<accession>A0ABU4KHB3</accession>
<dbReference type="EMBL" id="JAWJZF010000503">
    <property type="protein sequence ID" value="MDX2296665.1"/>
    <property type="molecule type" value="Genomic_DNA"/>
</dbReference>
<dbReference type="Gene3D" id="3.40.630.30">
    <property type="match status" value="1"/>
</dbReference>
<comment type="caution">
    <text evidence="2">The sequence shown here is derived from an EMBL/GenBank/DDBJ whole genome shotgun (WGS) entry which is preliminary data.</text>
</comment>
<dbReference type="EC" id="2.3.1.-" evidence="2"/>
<dbReference type="InterPro" id="IPR027365">
    <property type="entry name" value="GNAT_acetyltra_YdfB-like"/>
</dbReference>
<organism evidence="2 3">
    <name type="scientific">Streptomyces roseolus</name>
    <dbReference type="NCBI Taxonomy" id="67358"/>
    <lineage>
        <taxon>Bacteria</taxon>
        <taxon>Bacillati</taxon>
        <taxon>Actinomycetota</taxon>
        <taxon>Actinomycetes</taxon>
        <taxon>Kitasatosporales</taxon>
        <taxon>Streptomycetaceae</taxon>
        <taxon>Streptomyces</taxon>
    </lineage>
</organism>
<reference evidence="2 3" key="1">
    <citation type="submission" date="2023-10" db="EMBL/GenBank/DDBJ databases">
        <authorList>
            <person name="Wang X.X."/>
        </authorList>
    </citation>
    <scope>NUCLEOTIDE SEQUENCE [LARGE SCALE GENOMIC DNA]</scope>
    <source>
        <strain evidence="2 3">NBRC 12816</strain>
    </source>
</reference>